<reference evidence="1" key="1">
    <citation type="submission" date="2020-10" db="EMBL/GenBank/DDBJ databases">
        <authorList>
            <person name="Gilroy R."/>
        </authorList>
    </citation>
    <scope>NUCLEOTIDE SEQUENCE</scope>
    <source>
        <strain evidence="1">4920</strain>
    </source>
</reference>
<organism evidence="1 2">
    <name type="scientific">Candidatus Aphodoplasma excrementigallinarum</name>
    <dbReference type="NCBI Taxonomy" id="2840673"/>
    <lineage>
        <taxon>Bacteria</taxon>
        <taxon>Bacillati</taxon>
        <taxon>Bacillota</taxon>
        <taxon>Clostridia</taxon>
        <taxon>Eubacteriales</taxon>
        <taxon>Candidatus Aphodoplasma</taxon>
    </lineage>
</organism>
<name>A0A9D1SZU1_9FIRM</name>
<reference evidence="1" key="2">
    <citation type="journal article" date="2021" name="PeerJ">
        <title>Extensive microbial diversity within the chicken gut microbiome revealed by metagenomics and culture.</title>
        <authorList>
            <person name="Gilroy R."/>
            <person name="Ravi A."/>
            <person name="Getino M."/>
            <person name="Pursley I."/>
            <person name="Horton D.L."/>
            <person name="Alikhan N.F."/>
            <person name="Baker D."/>
            <person name="Gharbi K."/>
            <person name="Hall N."/>
            <person name="Watson M."/>
            <person name="Adriaenssens E.M."/>
            <person name="Foster-Nyarko E."/>
            <person name="Jarju S."/>
            <person name="Secka A."/>
            <person name="Antonio M."/>
            <person name="Oren A."/>
            <person name="Chaudhuri R.R."/>
            <person name="La Ragione R."/>
            <person name="Hildebrand F."/>
            <person name="Pallen M.J."/>
        </authorList>
    </citation>
    <scope>NUCLEOTIDE SEQUENCE</scope>
    <source>
        <strain evidence="1">4920</strain>
    </source>
</reference>
<evidence type="ECO:0000313" key="2">
    <source>
        <dbReference type="Proteomes" id="UP000886743"/>
    </source>
</evidence>
<protein>
    <submittedName>
        <fullName evidence="1">DUF2281 domain-containing protein</fullName>
    </submittedName>
</protein>
<evidence type="ECO:0000313" key="1">
    <source>
        <dbReference type="EMBL" id="HIV02679.1"/>
    </source>
</evidence>
<accession>A0A9D1SZU1</accession>
<dbReference type="AlphaFoldDB" id="A0A9D1SZU1"/>
<sequence length="65" mass="7738">MTNKQILMKEIELLSPLMVEEVYDYVTYLKFKRQPKETREIAYASEQSLAKEWLLPEEDAAWADL</sequence>
<comment type="caution">
    <text evidence="1">The sequence shown here is derived from an EMBL/GenBank/DDBJ whole genome shotgun (WGS) entry which is preliminary data.</text>
</comment>
<proteinExistence type="predicted"/>
<dbReference type="EMBL" id="DVOF01000112">
    <property type="protein sequence ID" value="HIV02679.1"/>
    <property type="molecule type" value="Genomic_DNA"/>
</dbReference>
<dbReference type="Proteomes" id="UP000886743">
    <property type="component" value="Unassembled WGS sequence"/>
</dbReference>
<gene>
    <name evidence="1" type="ORF">IAC74_03825</name>
</gene>